<evidence type="ECO:0000313" key="3">
    <source>
        <dbReference type="Proteomes" id="UP000053831"/>
    </source>
</evidence>
<dbReference type="OrthoDB" id="4023585at2759"/>
<evidence type="ECO:0000313" key="2">
    <source>
        <dbReference type="EMBL" id="KOS18045.1"/>
    </source>
</evidence>
<dbReference type="Proteomes" id="UP000053831">
    <property type="component" value="Unassembled WGS sequence"/>
</dbReference>
<dbReference type="EMBL" id="LGSR01000022">
    <property type="protein sequence ID" value="KOS18045.1"/>
    <property type="molecule type" value="Genomic_DNA"/>
</dbReference>
<accession>A0A0N0RT44</accession>
<name>A0A0N0RT44_ESCWE</name>
<feature type="region of interest" description="Disordered" evidence="1">
    <location>
        <begin position="40"/>
        <end position="120"/>
    </location>
</feature>
<gene>
    <name evidence="2" type="ORF">ESCO_002722</name>
</gene>
<keyword evidence="3" id="KW-1185">Reference proteome</keyword>
<proteinExistence type="predicted"/>
<comment type="caution">
    <text evidence="2">The sequence shown here is derived from an EMBL/GenBank/DDBJ whole genome shotgun (WGS) entry which is preliminary data.</text>
</comment>
<reference evidence="2 3" key="1">
    <citation type="submission" date="2015-07" db="EMBL/GenBank/DDBJ databases">
        <title>The genome of the fungus Escovopsis weberi, a specialized disease agent of ant agriculture.</title>
        <authorList>
            <person name="de Man T.J."/>
            <person name="Stajich J.E."/>
            <person name="Kubicek C.P."/>
            <person name="Chenthamara K."/>
            <person name="Atanasova L."/>
            <person name="Druzhinina I.S."/>
            <person name="Birnbaum S."/>
            <person name="Barribeau S.M."/>
            <person name="Teiling C."/>
            <person name="Suen G."/>
            <person name="Currie C."/>
            <person name="Gerardo N.M."/>
        </authorList>
    </citation>
    <scope>NUCLEOTIDE SEQUENCE [LARGE SCALE GENOMIC DNA]</scope>
</reference>
<dbReference type="STRING" id="150374.A0A0N0RT44"/>
<evidence type="ECO:0000256" key="1">
    <source>
        <dbReference type="SAM" id="MobiDB-lite"/>
    </source>
</evidence>
<dbReference type="AlphaFoldDB" id="A0A0N0RT44"/>
<feature type="compositionally biased region" description="Basic and acidic residues" evidence="1">
    <location>
        <begin position="54"/>
        <end position="120"/>
    </location>
</feature>
<protein>
    <submittedName>
        <fullName evidence="2">Uncharacterized protein</fullName>
    </submittedName>
</protein>
<organism evidence="2 3">
    <name type="scientific">Escovopsis weberi</name>
    <dbReference type="NCBI Taxonomy" id="150374"/>
    <lineage>
        <taxon>Eukaryota</taxon>
        <taxon>Fungi</taxon>
        <taxon>Dikarya</taxon>
        <taxon>Ascomycota</taxon>
        <taxon>Pezizomycotina</taxon>
        <taxon>Sordariomycetes</taxon>
        <taxon>Hypocreomycetidae</taxon>
        <taxon>Hypocreales</taxon>
        <taxon>Hypocreaceae</taxon>
        <taxon>Escovopsis</taxon>
    </lineage>
</organism>
<sequence>MPTEKTAKETVKDSLKTVDRAVSNKLVDGIDMATAATHKVKDKAEQLSHMSSSKAHDVSGDMKDSMKGMKEDMKGAKDQMKEQAKDKADKAKDKADKAKESADALKDKATDNAEGMWEKF</sequence>